<dbReference type="EnsemblMetazoa" id="MDOA011284-RB">
    <property type="protein sequence ID" value="MDOA011284-PB"/>
    <property type="gene ID" value="MDOA011284"/>
</dbReference>
<dbReference type="Pfam" id="PF00059">
    <property type="entry name" value="Lectin_C"/>
    <property type="match status" value="1"/>
</dbReference>
<dbReference type="InterPro" id="IPR016186">
    <property type="entry name" value="C-type_lectin-like/link_sf"/>
</dbReference>
<name>A0A1I8N3X8_MUSDO</name>
<dbReference type="PANTHER" id="PTHR22801">
    <property type="entry name" value="LITHOSTATHINE"/>
    <property type="match status" value="1"/>
</dbReference>
<organism evidence="3">
    <name type="scientific">Musca domestica</name>
    <name type="common">House fly</name>
    <dbReference type="NCBI Taxonomy" id="7370"/>
    <lineage>
        <taxon>Eukaryota</taxon>
        <taxon>Metazoa</taxon>
        <taxon>Ecdysozoa</taxon>
        <taxon>Arthropoda</taxon>
        <taxon>Hexapoda</taxon>
        <taxon>Insecta</taxon>
        <taxon>Pterygota</taxon>
        <taxon>Neoptera</taxon>
        <taxon>Endopterygota</taxon>
        <taxon>Diptera</taxon>
        <taxon>Brachycera</taxon>
        <taxon>Muscomorpha</taxon>
        <taxon>Muscoidea</taxon>
        <taxon>Muscidae</taxon>
        <taxon>Musca</taxon>
    </lineage>
</organism>
<gene>
    <name evidence="3" type="primary">101890964</name>
</gene>
<dbReference type="KEGG" id="mde:101890964"/>
<dbReference type="Gene3D" id="3.10.100.10">
    <property type="entry name" value="Mannose-Binding Protein A, subunit A"/>
    <property type="match status" value="1"/>
</dbReference>
<sequence length="178" mass="20809">MLCNSVLNISFLLTFICPVVIASGSPNLEGYPNQLKLSKFTRVGNKLYHFSRSKANWFKANLICRSMGGYLAAFDNQQEFEELTDYLENEYSTYRWWWISGSDLDSEGNFYWYRTGKPVIYAEWSLGQPDNAGGNEDCMHLWYSMYKYRMNDWNCNMDAFYICEAIVPSTVMISRLDE</sequence>
<dbReference type="SUPFAM" id="SSF56436">
    <property type="entry name" value="C-type lectin-like"/>
    <property type="match status" value="1"/>
</dbReference>
<dbReference type="InterPro" id="IPR050801">
    <property type="entry name" value="Ca-Dep_Lectins_ImmuneDev"/>
</dbReference>
<dbReference type="RefSeq" id="XP_019894579.2">
    <property type="nucleotide sequence ID" value="XM_020039020.2"/>
</dbReference>
<dbReference type="CDD" id="cd00037">
    <property type="entry name" value="CLECT"/>
    <property type="match status" value="1"/>
</dbReference>
<keyword evidence="1" id="KW-0732">Signal</keyword>
<reference evidence="3" key="1">
    <citation type="submission" date="2020-05" db="UniProtKB">
        <authorList>
            <consortium name="EnsemblMetazoa"/>
        </authorList>
    </citation>
    <scope>IDENTIFICATION</scope>
    <source>
        <strain evidence="3">Aabys</strain>
    </source>
</reference>
<evidence type="ECO:0000259" key="2">
    <source>
        <dbReference type="PROSITE" id="PS50041"/>
    </source>
</evidence>
<evidence type="ECO:0000256" key="1">
    <source>
        <dbReference type="SAM" id="SignalP"/>
    </source>
</evidence>
<dbReference type="AlphaFoldDB" id="A0A1I8N3X8"/>
<dbReference type="PROSITE" id="PS50041">
    <property type="entry name" value="C_TYPE_LECTIN_2"/>
    <property type="match status" value="1"/>
</dbReference>
<proteinExistence type="predicted"/>
<dbReference type="InterPro" id="IPR001304">
    <property type="entry name" value="C-type_lectin-like"/>
</dbReference>
<accession>A0A1I8N3X8</accession>
<dbReference type="eggNOG" id="KOG4297">
    <property type="taxonomic scope" value="Eukaryota"/>
</dbReference>
<dbReference type="OrthoDB" id="7357196at2759"/>
<dbReference type="InterPro" id="IPR016187">
    <property type="entry name" value="CTDL_fold"/>
</dbReference>
<dbReference type="SMART" id="SM00034">
    <property type="entry name" value="CLECT"/>
    <property type="match status" value="1"/>
</dbReference>
<dbReference type="VEuPathDB" id="VectorBase:MDOA011284"/>
<dbReference type="PANTHER" id="PTHR22801:SF63">
    <property type="entry name" value="C-TYPE LECTIN DOMAIN-CONTAINING PROTEIN"/>
    <property type="match status" value="1"/>
</dbReference>
<feature type="chain" id="PRO_5044561209" description="C-type lectin domain-containing protein" evidence="1">
    <location>
        <begin position="23"/>
        <end position="178"/>
    </location>
</feature>
<feature type="domain" description="C-type lectin" evidence="2">
    <location>
        <begin position="43"/>
        <end position="164"/>
    </location>
</feature>
<evidence type="ECO:0000313" key="3">
    <source>
        <dbReference type="EnsemblMetazoa" id="MDOA011284-PB"/>
    </source>
</evidence>
<dbReference type="VEuPathDB" id="VectorBase:MDOMA2_007385"/>
<protein>
    <recommendedName>
        <fullName evidence="2">C-type lectin domain-containing protein</fullName>
    </recommendedName>
</protein>
<feature type="signal peptide" evidence="1">
    <location>
        <begin position="1"/>
        <end position="22"/>
    </location>
</feature>